<feature type="signal peptide" evidence="2">
    <location>
        <begin position="1"/>
        <end position="16"/>
    </location>
</feature>
<keyword evidence="1" id="KW-0812">Transmembrane</keyword>
<feature type="transmembrane region" description="Helical" evidence="1">
    <location>
        <begin position="613"/>
        <end position="630"/>
    </location>
</feature>
<evidence type="ECO:0000256" key="2">
    <source>
        <dbReference type="SAM" id="SignalP"/>
    </source>
</evidence>
<dbReference type="RefSeq" id="WP_188846139.1">
    <property type="nucleotide sequence ID" value="NZ_BMPJ01000004.1"/>
</dbReference>
<feature type="transmembrane region" description="Helical" evidence="1">
    <location>
        <begin position="326"/>
        <end position="347"/>
    </location>
</feature>
<keyword evidence="1" id="KW-0472">Membrane</keyword>
<reference evidence="3 4" key="1">
    <citation type="submission" date="2024-09" db="EMBL/GenBank/DDBJ databases">
        <authorList>
            <person name="Sun Q."/>
            <person name="Mori K."/>
        </authorList>
    </citation>
    <scope>NUCLEOTIDE SEQUENCE [LARGE SCALE GENOMIC DNA]</scope>
    <source>
        <strain evidence="3 4">NCAIM B.02340</strain>
    </source>
</reference>
<proteinExistence type="predicted"/>
<keyword evidence="1" id="KW-1133">Transmembrane helix</keyword>
<organism evidence="3 4">
    <name type="scientific">Thermus composti</name>
    <dbReference type="NCBI Taxonomy" id="532059"/>
    <lineage>
        <taxon>Bacteria</taxon>
        <taxon>Thermotogati</taxon>
        <taxon>Deinococcota</taxon>
        <taxon>Deinococci</taxon>
        <taxon>Thermales</taxon>
        <taxon>Thermaceae</taxon>
        <taxon>Thermus</taxon>
    </lineage>
</organism>
<name>A0ABV6Q3E9_9DEIN</name>
<evidence type="ECO:0000313" key="3">
    <source>
        <dbReference type="EMBL" id="MFC0596646.1"/>
    </source>
</evidence>
<evidence type="ECO:0000256" key="1">
    <source>
        <dbReference type="SAM" id="Phobius"/>
    </source>
</evidence>
<feature type="transmembrane region" description="Helical" evidence="1">
    <location>
        <begin position="584"/>
        <end position="607"/>
    </location>
</feature>
<sequence>MRALMVLLALASWALAQTLRLPERAPAGEPLVLEGENLPQGRFPLLLEGPHGTETLEVEVREGRFSLTLTPKDPGHYRLVLSLPSGPLEARFQVLPPEPPSLTPDGLRLPWGLVPLPPGDWLGPLVEGNRVYVAQGLLVVEAGLEGEGLRFHFAPARIKELRPGPEALLETGRTLALPFPPLPFEGKEEDLASLKPLLDFFQPPRPWPYFAYWALDPKDLTPEDLAAYRESLRGRGHRPELFHGQEGVVRMAEAARALLREDPERARALAETLLAATPLFPNSLEFFHEVAEALEAQGHPEEALRYREALGWLKAWLPPALPEGRLALGTLAVAYLALLLYLFLLYLPAQLRDLKPVGGFLRGFFRHPLLRLRHLTLAYASLGERALALGLLLLLVGGVLLYGLDQRAREALFAPPLDRGTLATEAAQDFLRGLPALPAVKAHLGYALLSEAPKEAAALLGASGLPFALALKGKAAEAYAKAPWDGGVRAALGLGTDPWGERTPGPSARTLYLTLLQVAWTRFLEDPLRGFLGLSLPLPQGARVWAFLTLFLLLVYHLLAFFLPRPKGAPPALWSRLVRLLLPGSLGFSSGLGAVLLLLAAYGFWAFLQGEPAYLLLAYGIHLLLWIGALRRPA</sequence>
<accession>A0ABV6Q3E9</accession>
<dbReference type="Proteomes" id="UP001589830">
    <property type="component" value="Unassembled WGS sequence"/>
</dbReference>
<evidence type="ECO:0000313" key="4">
    <source>
        <dbReference type="Proteomes" id="UP001589830"/>
    </source>
</evidence>
<feature type="chain" id="PRO_5047499200" evidence="2">
    <location>
        <begin position="17"/>
        <end position="634"/>
    </location>
</feature>
<keyword evidence="2" id="KW-0732">Signal</keyword>
<feature type="transmembrane region" description="Helical" evidence="1">
    <location>
        <begin position="544"/>
        <end position="563"/>
    </location>
</feature>
<comment type="caution">
    <text evidence="3">The sequence shown here is derived from an EMBL/GenBank/DDBJ whole genome shotgun (WGS) entry which is preliminary data.</text>
</comment>
<keyword evidence="4" id="KW-1185">Reference proteome</keyword>
<gene>
    <name evidence="3" type="ORF">ACFFFP_10810</name>
</gene>
<dbReference type="EMBL" id="JBHLTW010000045">
    <property type="protein sequence ID" value="MFC0596646.1"/>
    <property type="molecule type" value="Genomic_DNA"/>
</dbReference>
<feature type="transmembrane region" description="Helical" evidence="1">
    <location>
        <begin position="386"/>
        <end position="404"/>
    </location>
</feature>
<protein>
    <submittedName>
        <fullName evidence="3">Uncharacterized protein</fullName>
    </submittedName>
</protein>